<keyword evidence="5" id="KW-0964">Secreted</keyword>
<evidence type="ECO:0000256" key="3">
    <source>
        <dbReference type="ARBA" id="ARBA00004613"/>
    </source>
</evidence>
<dbReference type="SUPFAM" id="SSF56024">
    <property type="entry name" value="Phospholipase D/nuclease"/>
    <property type="match status" value="2"/>
</dbReference>
<proteinExistence type="predicted"/>
<dbReference type="Gene3D" id="3.30.870.10">
    <property type="entry name" value="Endonuclease Chain A"/>
    <property type="match status" value="2"/>
</dbReference>
<dbReference type="PROSITE" id="PS50035">
    <property type="entry name" value="PLD"/>
    <property type="match status" value="2"/>
</dbReference>
<accession>A0ABW3SZT7</accession>
<gene>
    <name evidence="11" type="ORF">ACFQ27_07020</name>
</gene>
<comment type="function">
    <text evidence="2">Could be a virulence factor.</text>
</comment>
<evidence type="ECO:0000259" key="10">
    <source>
        <dbReference type="PROSITE" id="PS50035"/>
    </source>
</evidence>
<keyword evidence="6" id="KW-0677">Repeat</keyword>
<dbReference type="Proteomes" id="UP001597216">
    <property type="component" value="Unassembled WGS sequence"/>
</dbReference>
<dbReference type="PANTHER" id="PTHR18896">
    <property type="entry name" value="PHOSPHOLIPASE D"/>
    <property type="match status" value="1"/>
</dbReference>
<evidence type="ECO:0000256" key="2">
    <source>
        <dbReference type="ARBA" id="ARBA00003145"/>
    </source>
</evidence>
<dbReference type="InterPro" id="IPR015679">
    <property type="entry name" value="PLipase_D_fam"/>
</dbReference>
<keyword evidence="7" id="KW-0378">Hydrolase</keyword>
<dbReference type="CDD" id="cd09143">
    <property type="entry name" value="PLDc_vPLD1_2_like_bac_2"/>
    <property type="match status" value="1"/>
</dbReference>
<dbReference type="PANTHER" id="PTHR18896:SF76">
    <property type="entry name" value="PHOSPHOLIPASE"/>
    <property type="match status" value="1"/>
</dbReference>
<evidence type="ECO:0000256" key="7">
    <source>
        <dbReference type="ARBA" id="ARBA00022801"/>
    </source>
</evidence>
<keyword evidence="12" id="KW-1185">Reference proteome</keyword>
<feature type="domain" description="PLD phosphodiesterase" evidence="10">
    <location>
        <begin position="347"/>
        <end position="374"/>
    </location>
</feature>
<feature type="domain" description="PLD phosphodiesterase" evidence="10">
    <location>
        <begin position="131"/>
        <end position="158"/>
    </location>
</feature>
<evidence type="ECO:0000313" key="12">
    <source>
        <dbReference type="Proteomes" id="UP001597216"/>
    </source>
</evidence>
<evidence type="ECO:0000256" key="4">
    <source>
        <dbReference type="ARBA" id="ARBA00018392"/>
    </source>
</evidence>
<evidence type="ECO:0000256" key="6">
    <source>
        <dbReference type="ARBA" id="ARBA00022737"/>
    </source>
</evidence>
<evidence type="ECO:0000256" key="8">
    <source>
        <dbReference type="ARBA" id="ARBA00023098"/>
    </source>
</evidence>
<name>A0ABW3SZT7_9CAUL</name>
<dbReference type="InterPro" id="IPR025202">
    <property type="entry name" value="PLD-like_dom"/>
</dbReference>
<dbReference type="Pfam" id="PF13091">
    <property type="entry name" value="PLDc_2"/>
    <property type="match status" value="1"/>
</dbReference>
<dbReference type="EMBL" id="JBHTLQ010000011">
    <property type="protein sequence ID" value="MFD1190327.1"/>
    <property type="molecule type" value="Genomic_DNA"/>
</dbReference>
<reference evidence="12" key="1">
    <citation type="journal article" date="2019" name="Int. J. Syst. Evol. Microbiol.">
        <title>The Global Catalogue of Microorganisms (GCM) 10K type strain sequencing project: providing services to taxonomists for standard genome sequencing and annotation.</title>
        <authorList>
            <consortium name="The Broad Institute Genomics Platform"/>
            <consortium name="The Broad Institute Genome Sequencing Center for Infectious Disease"/>
            <person name="Wu L."/>
            <person name="Ma J."/>
        </authorList>
    </citation>
    <scope>NUCLEOTIDE SEQUENCE [LARGE SCALE GENOMIC DNA]</scope>
    <source>
        <strain evidence="12">CCUG 55074</strain>
    </source>
</reference>
<evidence type="ECO:0000256" key="5">
    <source>
        <dbReference type="ARBA" id="ARBA00022525"/>
    </source>
</evidence>
<dbReference type="SMART" id="SM00155">
    <property type="entry name" value="PLDc"/>
    <property type="match status" value="2"/>
</dbReference>
<comment type="caution">
    <text evidence="11">The sequence shown here is derived from an EMBL/GenBank/DDBJ whole genome shotgun (WGS) entry which is preliminary data.</text>
</comment>
<evidence type="ECO:0000256" key="9">
    <source>
        <dbReference type="ARBA" id="ARBA00029594"/>
    </source>
</evidence>
<dbReference type="InterPro" id="IPR001736">
    <property type="entry name" value="PLipase_D/transphosphatidylase"/>
</dbReference>
<dbReference type="CDD" id="cd09140">
    <property type="entry name" value="PLDc_vPLD1_2_like_bac_1"/>
    <property type="match status" value="1"/>
</dbReference>
<evidence type="ECO:0000313" key="11">
    <source>
        <dbReference type="EMBL" id="MFD1190327.1"/>
    </source>
</evidence>
<keyword evidence="8" id="KW-0443">Lipid metabolism</keyword>
<comment type="catalytic activity">
    <reaction evidence="1">
        <text>a 1,2-diacyl-sn-glycero-3-phosphocholine + H2O = a 1,2-diacyl-sn-glycero-3-phosphate + choline + H(+)</text>
        <dbReference type="Rhea" id="RHEA:14445"/>
        <dbReference type="ChEBI" id="CHEBI:15354"/>
        <dbReference type="ChEBI" id="CHEBI:15377"/>
        <dbReference type="ChEBI" id="CHEBI:15378"/>
        <dbReference type="ChEBI" id="CHEBI:57643"/>
        <dbReference type="ChEBI" id="CHEBI:58608"/>
        <dbReference type="EC" id="3.1.4.4"/>
    </reaction>
</comment>
<dbReference type="RefSeq" id="WP_374344897.1">
    <property type="nucleotide sequence ID" value="NZ_JBHTLQ010000011.1"/>
</dbReference>
<evidence type="ECO:0000256" key="1">
    <source>
        <dbReference type="ARBA" id="ARBA00000798"/>
    </source>
</evidence>
<sequence>MIPSDSVLRPGETCWRIARATRAAYLVDTEAYFAAVFEALRKAKRSILLLGWGFDPRTRLFPDGVTATQTPDTVGRFLIDLAKARPELDIRLLIWKSALPISASQEFFPHRARRWFEGSGVKFELDDTVPLGACHHQKVLVVDDQLAFCGGGDIAVDRWDTPGHLDGDLRRLMPDHDCHAPRHEVMMMVEGPAAAALGDLARERWRKAPNGEVVAPPPPDLDSPWPSHIPAHLSDVDVAIARTEPDWRDNPGVAEIARLHLAAIRSARRTIYLENQYFTAPPVVEALAQRLGEPDGPEIVLISTGQAPSWFDRLTMDRARSNMLWRLRAADIFGRFAAYYPVTPAGETIIVHSKTSVFDDRLARVGSANLSNRSAGFDTECELAVEAQTEAARLSLAALRDRLIGHFMGQTGASVTRAQAERGGLIPAIEALNRDGRLKSLKPLRMTPFGEFIAACHLGDPADPGDSWRLGRRRERLYAQARGFDPRELIRSRDWKAPLRPGRNP</sequence>
<comment type="subcellular location">
    <subcellularLocation>
        <location evidence="3">Secreted</location>
    </subcellularLocation>
</comment>
<organism evidence="11 12">
    <name type="scientific">Phenylobacterium conjunctum</name>
    <dbReference type="NCBI Taxonomy" id="1298959"/>
    <lineage>
        <taxon>Bacteria</taxon>
        <taxon>Pseudomonadati</taxon>
        <taxon>Pseudomonadota</taxon>
        <taxon>Alphaproteobacteria</taxon>
        <taxon>Caulobacterales</taxon>
        <taxon>Caulobacteraceae</taxon>
        <taxon>Phenylobacterium</taxon>
    </lineage>
</organism>
<protein>
    <recommendedName>
        <fullName evidence="4">Phospholipase D</fullName>
    </recommendedName>
    <alternativeName>
        <fullName evidence="9">Choline phosphatase</fullName>
    </alternativeName>
</protein>